<evidence type="ECO:0000256" key="4">
    <source>
        <dbReference type="ARBA" id="ARBA00022777"/>
    </source>
</evidence>
<dbReference type="Gene3D" id="3.40.50.300">
    <property type="entry name" value="P-loop containing nucleotide triphosphate hydrolases"/>
    <property type="match status" value="1"/>
</dbReference>
<keyword evidence="4 8" id="KW-0418">Kinase</keyword>
<organism evidence="10 11">
    <name type="scientific">Sphaerochaeta associata</name>
    <dbReference type="NCBI Taxonomy" id="1129264"/>
    <lineage>
        <taxon>Bacteria</taxon>
        <taxon>Pseudomonadati</taxon>
        <taxon>Spirochaetota</taxon>
        <taxon>Spirochaetia</taxon>
        <taxon>Spirochaetales</taxon>
        <taxon>Sphaerochaetaceae</taxon>
        <taxon>Sphaerochaeta</taxon>
    </lineage>
</organism>
<evidence type="ECO:0000256" key="2">
    <source>
        <dbReference type="ARBA" id="ARBA00022679"/>
    </source>
</evidence>
<proteinExistence type="inferred from homology"/>
<dbReference type="InterPro" id="IPR003136">
    <property type="entry name" value="Cytidylate_kin"/>
</dbReference>
<keyword evidence="11" id="KW-1185">Reference proteome</keyword>
<dbReference type="InterPro" id="IPR027417">
    <property type="entry name" value="P-loop_NTPase"/>
</dbReference>
<reference evidence="11" key="1">
    <citation type="journal article" date="2024" name="J Bioinform Genom">
        <title>Complete genome sequence of the type strain bacterium Sphaerochaeta associata GLS2t (VKM B-2742)t.</title>
        <authorList>
            <person name="Troshina O.Y."/>
            <person name="Tepeeva A.N."/>
            <person name="Arzamasceva V.O."/>
            <person name="Whitman W.B."/>
            <person name="Varghese N."/>
            <person name="Shapiro N."/>
            <person name="Woyke T."/>
            <person name="Kripides N.C."/>
            <person name="Vasilenko O.V."/>
        </authorList>
    </citation>
    <scope>NUCLEOTIDE SEQUENCE [LARGE SCALE GENOMIC DNA]</scope>
    <source>
        <strain evidence="11">GLS2T</strain>
    </source>
</reference>
<comment type="similarity">
    <text evidence="1 8">Belongs to the cytidylate kinase family. Type 1 subfamily.</text>
</comment>
<evidence type="ECO:0000313" key="11">
    <source>
        <dbReference type="Proteomes" id="UP000829708"/>
    </source>
</evidence>
<evidence type="ECO:0000259" key="9">
    <source>
        <dbReference type="Pfam" id="PF02224"/>
    </source>
</evidence>
<dbReference type="EMBL" id="CP094929">
    <property type="protein sequence ID" value="UOM52629.1"/>
    <property type="molecule type" value="Genomic_DNA"/>
</dbReference>
<keyword evidence="3 8" id="KW-0547">Nucleotide-binding</keyword>
<dbReference type="Proteomes" id="UP000829708">
    <property type="component" value="Chromosome"/>
</dbReference>
<feature type="domain" description="Cytidylate kinase" evidence="9">
    <location>
        <begin position="3"/>
        <end position="208"/>
    </location>
</feature>
<evidence type="ECO:0000256" key="7">
    <source>
        <dbReference type="ARBA" id="ARBA00048478"/>
    </source>
</evidence>
<protein>
    <recommendedName>
        <fullName evidence="8">Cytidylate kinase</fullName>
        <shortName evidence="8">CK</shortName>
        <ecNumber evidence="8">2.7.4.25</ecNumber>
    </recommendedName>
    <alternativeName>
        <fullName evidence="8">Cytidine monophosphate kinase</fullName>
        <shortName evidence="8">CMP kinase</shortName>
    </alternativeName>
</protein>
<keyword evidence="8" id="KW-0963">Cytoplasm</keyword>
<dbReference type="InterPro" id="IPR011994">
    <property type="entry name" value="Cytidylate_kinase_dom"/>
</dbReference>
<evidence type="ECO:0000256" key="6">
    <source>
        <dbReference type="ARBA" id="ARBA00047615"/>
    </source>
</evidence>
<name>A0ABY4DHR6_9SPIR</name>
<evidence type="ECO:0000256" key="5">
    <source>
        <dbReference type="ARBA" id="ARBA00022840"/>
    </source>
</evidence>
<dbReference type="RefSeq" id="WP_244775104.1">
    <property type="nucleotide sequence ID" value="NZ_CP094929.1"/>
</dbReference>
<keyword evidence="2 8" id="KW-0808">Transferase</keyword>
<dbReference type="HAMAP" id="MF_00238">
    <property type="entry name" value="Cytidyl_kinase_type1"/>
    <property type="match status" value="1"/>
</dbReference>
<dbReference type="PANTHER" id="PTHR21299:SF2">
    <property type="entry name" value="CYTIDYLATE KINASE"/>
    <property type="match status" value="1"/>
</dbReference>
<accession>A0ABY4DHR6</accession>
<dbReference type="GO" id="GO:0016301">
    <property type="term" value="F:kinase activity"/>
    <property type="evidence" value="ECO:0007669"/>
    <property type="project" value="UniProtKB-KW"/>
</dbReference>
<evidence type="ECO:0000256" key="3">
    <source>
        <dbReference type="ARBA" id="ARBA00022741"/>
    </source>
</evidence>
<dbReference type="NCBIfam" id="TIGR00017">
    <property type="entry name" value="cmk"/>
    <property type="match status" value="1"/>
</dbReference>
<dbReference type="CDD" id="cd02020">
    <property type="entry name" value="CMPK"/>
    <property type="match status" value="1"/>
</dbReference>
<dbReference type="EC" id="2.7.4.25" evidence="8"/>
<sequence length="214" mass="24032">MVVAIDGPAGVGKSTIAKMIARSCDFYYLNSGSFYRAYTYLHIQLGKDPMDFPSVLETAKQHVLTVGDGRICVGGEDVEDKLHTNEVDRYVAKISAYPPLREHVNEQLRRISKDLDVVVEGRDITTVVFPDAELKCYFDAKAEVRAERRFKQHPDGPSYETVLKEIKERDHIDRTKPVGALQVADGALYIDTSYLTMVQVCEKVLSAIFTLKAK</sequence>
<dbReference type="Pfam" id="PF02224">
    <property type="entry name" value="Cytidylate_kin"/>
    <property type="match status" value="1"/>
</dbReference>
<comment type="catalytic activity">
    <reaction evidence="6 8">
        <text>dCMP + ATP = dCDP + ADP</text>
        <dbReference type="Rhea" id="RHEA:25094"/>
        <dbReference type="ChEBI" id="CHEBI:30616"/>
        <dbReference type="ChEBI" id="CHEBI:57566"/>
        <dbReference type="ChEBI" id="CHEBI:58593"/>
        <dbReference type="ChEBI" id="CHEBI:456216"/>
        <dbReference type="EC" id="2.7.4.25"/>
    </reaction>
</comment>
<evidence type="ECO:0000313" key="10">
    <source>
        <dbReference type="EMBL" id="UOM52629.1"/>
    </source>
</evidence>
<dbReference type="SUPFAM" id="SSF52540">
    <property type="entry name" value="P-loop containing nucleoside triphosphate hydrolases"/>
    <property type="match status" value="1"/>
</dbReference>
<keyword evidence="5 8" id="KW-0067">ATP-binding</keyword>
<dbReference type="PANTHER" id="PTHR21299">
    <property type="entry name" value="CYTIDYLATE KINASE/PANTOATE-BETA-ALANINE LIGASE"/>
    <property type="match status" value="1"/>
</dbReference>
<evidence type="ECO:0000256" key="1">
    <source>
        <dbReference type="ARBA" id="ARBA00009427"/>
    </source>
</evidence>
<comment type="subcellular location">
    <subcellularLocation>
        <location evidence="8">Cytoplasm</location>
    </subcellularLocation>
</comment>
<feature type="binding site" evidence="8">
    <location>
        <begin position="7"/>
        <end position="15"/>
    </location>
    <ligand>
        <name>ATP</name>
        <dbReference type="ChEBI" id="CHEBI:30616"/>
    </ligand>
</feature>
<comment type="catalytic activity">
    <reaction evidence="7 8">
        <text>CMP + ATP = CDP + ADP</text>
        <dbReference type="Rhea" id="RHEA:11600"/>
        <dbReference type="ChEBI" id="CHEBI:30616"/>
        <dbReference type="ChEBI" id="CHEBI:58069"/>
        <dbReference type="ChEBI" id="CHEBI:60377"/>
        <dbReference type="ChEBI" id="CHEBI:456216"/>
        <dbReference type="EC" id="2.7.4.25"/>
    </reaction>
</comment>
<evidence type="ECO:0000256" key="8">
    <source>
        <dbReference type="HAMAP-Rule" id="MF_00238"/>
    </source>
</evidence>
<gene>
    <name evidence="8 10" type="primary">cmk</name>
    <name evidence="10" type="ORF">MUG09_07660</name>
</gene>